<keyword evidence="2" id="KW-1133">Transmembrane helix</keyword>
<dbReference type="Pfam" id="PF15469">
    <property type="entry name" value="Sec5"/>
    <property type="match status" value="1"/>
</dbReference>
<evidence type="ECO:0000313" key="4">
    <source>
        <dbReference type="EMBL" id="MFD1604038.1"/>
    </source>
</evidence>
<evidence type="ECO:0000256" key="1">
    <source>
        <dbReference type="ARBA" id="ARBA00022448"/>
    </source>
</evidence>
<feature type="transmembrane region" description="Helical" evidence="2">
    <location>
        <begin position="12"/>
        <end position="32"/>
    </location>
</feature>
<dbReference type="RefSeq" id="WP_379814608.1">
    <property type="nucleotide sequence ID" value="NZ_JBHUDZ010000012.1"/>
</dbReference>
<organism evidence="4 5">
    <name type="scientific">Flavobacterium artemisiae</name>
    <dbReference type="NCBI Taxonomy" id="2126556"/>
    <lineage>
        <taxon>Bacteria</taxon>
        <taxon>Pseudomonadati</taxon>
        <taxon>Bacteroidota</taxon>
        <taxon>Flavobacteriia</taxon>
        <taxon>Flavobacteriales</taxon>
        <taxon>Flavobacteriaceae</taxon>
        <taxon>Flavobacterium</taxon>
    </lineage>
</organism>
<dbReference type="EMBL" id="JBHUDZ010000012">
    <property type="protein sequence ID" value="MFD1604038.1"/>
    <property type="molecule type" value="Genomic_DNA"/>
</dbReference>
<keyword evidence="2" id="KW-0812">Transmembrane</keyword>
<comment type="caution">
    <text evidence="4">The sequence shown here is derived from an EMBL/GenBank/DDBJ whole genome shotgun (WGS) entry which is preliminary data.</text>
</comment>
<evidence type="ECO:0000256" key="2">
    <source>
        <dbReference type="SAM" id="Phobius"/>
    </source>
</evidence>
<keyword evidence="5" id="KW-1185">Reference proteome</keyword>
<keyword evidence="2" id="KW-0472">Membrane</keyword>
<reference evidence="5" key="1">
    <citation type="journal article" date="2019" name="Int. J. Syst. Evol. Microbiol.">
        <title>The Global Catalogue of Microorganisms (GCM) 10K type strain sequencing project: providing services to taxonomists for standard genome sequencing and annotation.</title>
        <authorList>
            <consortium name="The Broad Institute Genomics Platform"/>
            <consortium name="The Broad Institute Genome Sequencing Center for Infectious Disease"/>
            <person name="Wu L."/>
            <person name="Ma J."/>
        </authorList>
    </citation>
    <scope>NUCLEOTIDE SEQUENCE [LARGE SCALE GENOMIC DNA]</scope>
    <source>
        <strain evidence="5">CCUG 70865</strain>
    </source>
</reference>
<keyword evidence="1" id="KW-0813">Transport</keyword>
<dbReference type="InterPro" id="IPR039481">
    <property type="entry name" value="EXOC2/Sec5_N_dom"/>
</dbReference>
<feature type="transmembrane region" description="Helical" evidence="2">
    <location>
        <begin position="159"/>
        <end position="181"/>
    </location>
</feature>
<feature type="transmembrane region" description="Helical" evidence="2">
    <location>
        <begin position="307"/>
        <end position="328"/>
    </location>
</feature>
<protein>
    <recommendedName>
        <fullName evidence="3">Exocyst complex component EXOC2/Sec5 N-terminal domain-containing protein</fullName>
    </recommendedName>
</protein>
<feature type="transmembrane region" description="Helical" evidence="2">
    <location>
        <begin position="44"/>
        <end position="65"/>
    </location>
</feature>
<name>A0ABW4HF58_9FLAO</name>
<gene>
    <name evidence="4" type="ORF">ACFSC2_14950</name>
</gene>
<sequence length="336" mass="39526">MKENLVKAENKTSYIVTCIIGILFFLFLTIMIGSKYQDAKYEGISILIGFAFFLICPGIFVYALIKMPQLYYNSMKVEFRTIFGRTKKTILLADITGWVTQQKKSKNSSWENLIIITKDQKKHKLHSYHYSDYERLKRHLTNGKKKDEALKKELDRKEIIQYATVTFGIAILFFGIASYLFTYSSLKVNQVQEVKGVLSEDIHVEKHRRSETLHFYLENYPKMNFEIRKSILAADYEQLLQDYKKGNSISFKIKKDDFQKKLQPNQNLNFIEKYWNPFEVEIVELKDQNNTYLTLESYNQNSSESNYSGLGFVLFIGILFLFISAIFYKNRNKVIN</sequence>
<evidence type="ECO:0000259" key="3">
    <source>
        <dbReference type="Pfam" id="PF15469"/>
    </source>
</evidence>
<evidence type="ECO:0000313" key="5">
    <source>
        <dbReference type="Proteomes" id="UP001597138"/>
    </source>
</evidence>
<proteinExistence type="predicted"/>
<accession>A0ABW4HF58</accession>
<dbReference type="Proteomes" id="UP001597138">
    <property type="component" value="Unassembled WGS sequence"/>
</dbReference>
<feature type="domain" description="Exocyst complex component EXOC2/Sec5 N-terminal" evidence="3">
    <location>
        <begin position="226"/>
        <end position="296"/>
    </location>
</feature>